<dbReference type="AlphaFoldDB" id="A0A0L8I702"/>
<reference evidence="1" key="1">
    <citation type="submission" date="2015-07" db="EMBL/GenBank/DDBJ databases">
        <title>MeaNS - Measles Nucleotide Surveillance Program.</title>
        <authorList>
            <person name="Tran T."/>
            <person name="Druce J."/>
        </authorList>
    </citation>
    <scope>NUCLEOTIDE SEQUENCE</scope>
    <source>
        <strain evidence="1">UCB-OBI-ISO-001</strain>
        <tissue evidence="1">Gonad</tissue>
    </source>
</reference>
<sequence>MQGAINSKITGEIRSLGCLEVSIEVDGVRCAKSIMNRVRNLGRCYVTAIGNRFSFKVKSI</sequence>
<gene>
    <name evidence="1" type="ORF">OCBIM_22030798mg</name>
</gene>
<dbReference type="EMBL" id="KQ416370">
    <property type="protein sequence ID" value="KOF97242.1"/>
    <property type="molecule type" value="Genomic_DNA"/>
</dbReference>
<organism evidence="1">
    <name type="scientific">Octopus bimaculoides</name>
    <name type="common">California two-spotted octopus</name>
    <dbReference type="NCBI Taxonomy" id="37653"/>
    <lineage>
        <taxon>Eukaryota</taxon>
        <taxon>Metazoa</taxon>
        <taxon>Spiralia</taxon>
        <taxon>Lophotrochozoa</taxon>
        <taxon>Mollusca</taxon>
        <taxon>Cephalopoda</taxon>
        <taxon>Coleoidea</taxon>
        <taxon>Octopodiformes</taxon>
        <taxon>Octopoda</taxon>
        <taxon>Incirrata</taxon>
        <taxon>Octopodidae</taxon>
        <taxon>Octopus</taxon>
    </lineage>
</organism>
<protein>
    <submittedName>
        <fullName evidence="1">Uncharacterized protein</fullName>
    </submittedName>
</protein>
<accession>A0A0L8I702</accession>
<evidence type="ECO:0000313" key="1">
    <source>
        <dbReference type="EMBL" id="KOF97242.1"/>
    </source>
</evidence>
<name>A0A0L8I702_OCTBM</name>
<proteinExistence type="predicted"/>